<reference evidence="1 2" key="1">
    <citation type="journal article" date="2023" name="Arcadia Sci">
        <title>De novo assembly of a long-read Amblyomma americanum tick genome.</title>
        <authorList>
            <person name="Chou S."/>
            <person name="Poskanzer K.E."/>
            <person name="Rollins M."/>
            <person name="Thuy-Boun P.S."/>
        </authorList>
    </citation>
    <scope>NUCLEOTIDE SEQUENCE [LARGE SCALE GENOMIC DNA]</scope>
    <source>
        <strain evidence="1">F_SG_1</strain>
        <tissue evidence="1">Salivary glands</tissue>
    </source>
</reference>
<sequence length="171" mass="18938">MLKDDADPVVWPVPPKFDTAFMGRLYGRRPDSSRAFFGHWQSSREELALSFGSYPHTVASQFYKVDPASLSTYSPLLKKVAMATAALESPLYYREGTAAINYGGLGFEYAMRLARMMDMRKLFDAAALQEVPAATEADRLALALKCSDEREKDQAFPFLPALAVAHGAFAK</sequence>
<accession>A0AAQ4EA19</accession>
<protein>
    <submittedName>
        <fullName evidence="1">Uncharacterized protein</fullName>
    </submittedName>
</protein>
<evidence type="ECO:0000313" key="1">
    <source>
        <dbReference type="EMBL" id="KAK8771576.1"/>
    </source>
</evidence>
<comment type="caution">
    <text evidence="1">The sequence shown here is derived from an EMBL/GenBank/DDBJ whole genome shotgun (WGS) entry which is preliminary data.</text>
</comment>
<gene>
    <name evidence="1" type="ORF">V5799_025180</name>
</gene>
<evidence type="ECO:0000313" key="2">
    <source>
        <dbReference type="Proteomes" id="UP001321473"/>
    </source>
</evidence>
<keyword evidence="2" id="KW-1185">Reference proteome</keyword>
<feature type="non-terminal residue" evidence="1">
    <location>
        <position position="171"/>
    </location>
</feature>
<organism evidence="1 2">
    <name type="scientific">Amblyomma americanum</name>
    <name type="common">Lone star tick</name>
    <dbReference type="NCBI Taxonomy" id="6943"/>
    <lineage>
        <taxon>Eukaryota</taxon>
        <taxon>Metazoa</taxon>
        <taxon>Ecdysozoa</taxon>
        <taxon>Arthropoda</taxon>
        <taxon>Chelicerata</taxon>
        <taxon>Arachnida</taxon>
        <taxon>Acari</taxon>
        <taxon>Parasitiformes</taxon>
        <taxon>Ixodida</taxon>
        <taxon>Ixodoidea</taxon>
        <taxon>Ixodidae</taxon>
        <taxon>Amblyomminae</taxon>
        <taxon>Amblyomma</taxon>
    </lineage>
</organism>
<dbReference type="Proteomes" id="UP001321473">
    <property type="component" value="Unassembled WGS sequence"/>
</dbReference>
<dbReference type="AlphaFoldDB" id="A0AAQ4EA19"/>
<proteinExistence type="predicted"/>
<dbReference type="EMBL" id="JARKHS020019567">
    <property type="protein sequence ID" value="KAK8771576.1"/>
    <property type="molecule type" value="Genomic_DNA"/>
</dbReference>
<name>A0AAQ4EA19_AMBAM</name>